<comment type="caution">
    <text evidence="1">The sequence shown here is derived from an EMBL/GenBank/DDBJ whole genome shotgun (WGS) entry which is preliminary data.</text>
</comment>
<dbReference type="PANTHER" id="PTHR33480:SF1">
    <property type="entry name" value="TYR RECOMBINASE DOMAIN-CONTAINING PROTEIN"/>
    <property type="match status" value="1"/>
</dbReference>
<keyword evidence="2" id="KW-1185">Reference proteome</keyword>
<proteinExistence type="predicted"/>
<reference evidence="1 2" key="1">
    <citation type="submission" date="2024-01" db="EMBL/GenBank/DDBJ databases">
        <title>The genome of the rayed Mediterranean limpet Patella caerulea (Linnaeus, 1758).</title>
        <authorList>
            <person name="Anh-Thu Weber A."/>
            <person name="Halstead-Nussloch G."/>
        </authorList>
    </citation>
    <scope>NUCLEOTIDE SEQUENCE [LARGE SCALE GENOMIC DNA]</scope>
    <source>
        <strain evidence="1">AATW-2023a</strain>
        <tissue evidence="1">Whole specimen</tissue>
    </source>
</reference>
<gene>
    <name evidence="1" type="ORF">SNE40_010695</name>
</gene>
<protein>
    <submittedName>
        <fullName evidence="1">Uncharacterized protein</fullName>
    </submittedName>
</protein>
<dbReference type="AlphaFoldDB" id="A0AAN8JSI0"/>
<evidence type="ECO:0000313" key="1">
    <source>
        <dbReference type="EMBL" id="KAK6183166.1"/>
    </source>
</evidence>
<dbReference type="EMBL" id="JAZGQO010000007">
    <property type="protein sequence ID" value="KAK6183166.1"/>
    <property type="molecule type" value="Genomic_DNA"/>
</dbReference>
<sequence length="119" mass="13560">MMAKEYEETMTDSWLPLKDVEKVNDPCKFQFLPYGSFSAGIISWKGGKCVPVLISNDLMNRLDFLCKHRSSFGIKNTNPFLFATKTSNSHCSGWHAFREVCLKTVITKPITATKMQLNF</sequence>
<accession>A0AAN8JSI0</accession>
<dbReference type="PANTHER" id="PTHR33480">
    <property type="entry name" value="SET DOMAIN-CONTAINING PROTEIN-RELATED"/>
    <property type="match status" value="1"/>
</dbReference>
<dbReference type="Proteomes" id="UP001347796">
    <property type="component" value="Unassembled WGS sequence"/>
</dbReference>
<name>A0AAN8JSI0_PATCE</name>
<organism evidence="1 2">
    <name type="scientific">Patella caerulea</name>
    <name type="common">Rayed Mediterranean limpet</name>
    <dbReference type="NCBI Taxonomy" id="87958"/>
    <lineage>
        <taxon>Eukaryota</taxon>
        <taxon>Metazoa</taxon>
        <taxon>Spiralia</taxon>
        <taxon>Lophotrochozoa</taxon>
        <taxon>Mollusca</taxon>
        <taxon>Gastropoda</taxon>
        <taxon>Patellogastropoda</taxon>
        <taxon>Patelloidea</taxon>
        <taxon>Patellidae</taxon>
        <taxon>Patella</taxon>
    </lineage>
</organism>
<evidence type="ECO:0000313" key="2">
    <source>
        <dbReference type="Proteomes" id="UP001347796"/>
    </source>
</evidence>